<evidence type="ECO:0000256" key="1">
    <source>
        <dbReference type="SAM" id="Phobius"/>
    </source>
</evidence>
<feature type="transmembrane region" description="Helical" evidence="1">
    <location>
        <begin position="187"/>
        <end position="206"/>
    </location>
</feature>
<dbReference type="EMBL" id="RBKU01000001">
    <property type="protein sequence ID" value="RKR84752.1"/>
    <property type="molecule type" value="Genomic_DNA"/>
</dbReference>
<name>A0A495J898_9SPHI</name>
<feature type="transmembrane region" description="Helical" evidence="1">
    <location>
        <begin position="50"/>
        <end position="67"/>
    </location>
</feature>
<dbReference type="OrthoDB" id="1355414at2"/>
<dbReference type="Proteomes" id="UP000268007">
    <property type="component" value="Unassembled WGS sequence"/>
</dbReference>
<keyword evidence="1" id="KW-1133">Transmembrane helix</keyword>
<evidence type="ECO:0000313" key="2">
    <source>
        <dbReference type="EMBL" id="RKR84752.1"/>
    </source>
</evidence>
<sequence>MKTQQFNVIPGSFNTIRKTILVRAIPLLLIMAVTGIFITTATTTTTEVNIWPYLIPFMCLMLSFGLFRGIKKQRLLFESYELTIDNDTLVRKQFNTATIAMPVKEVNQIVKSVNGSFIIKGKSSNSNIIVPAQIDNYAQLETTLNRIKPVTVKQTTNFFAKYAGYAGAAISAVLMICVYTVNNKIVVGTAGLLLVALMAWSFYKIRASKNTDAKTKRSSLYIVIALIAIIVIVYTKLAA</sequence>
<feature type="transmembrane region" description="Helical" evidence="1">
    <location>
        <begin position="20"/>
        <end position="38"/>
    </location>
</feature>
<proteinExistence type="predicted"/>
<evidence type="ECO:0000313" key="3">
    <source>
        <dbReference type="Proteomes" id="UP000268007"/>
    </source>
</evidence>
<organism evidence="2 3">
    <name type="scientific">Mucilaginibacter gracilis</name>
    <dbReference type="NCBI Taxonomy" id="423350"/>
    <lineage>
        <taxon>Bacteria</taxon>
        <taxon>Pseudomonadati</taxon>
        <taxon>Bacteroidota</taxon>
        <taxon>Sphingobacteriia</taxon>
        <taxon>Sphingobacteriales</taxon>
        <taxon>Sphingobacteriaceae</taxon>
        <taxon>Mucilaginibacter</taxon>
    </lineage>
</organism>
<feature type="transmembrane region" description="Helical" evidence="1">
    <location>
        <begin position="162"/>
        <end position="181"/>
    </location>
</feature>
<comment type="caution">
    <text evidence="2">The sequence shown here is derived from an EMBL/GenBank/DDBJ whole genome shotgun (WGS) entry which is preliminary data.</text>
</comment>
<accession>A0A495J898</accession>
<dbReference type="AlphaFoldDB" id="A0A495J898"/>
<keyword evidence="1" id="KW-0472">Membrane</keyword>
<keyword evidence="3" id="KW-1185">Reference proteome</keyword>
<protein>
    <submittedName>
        <fullName evidence="2">Uncharacterized protein</fullName>
    </submittedName>
</protein>
<gene>
    <name evidence="2" type="ORF">BDD43_5004</name>
</gene>
<reference evidence="2 3" key="1">
    <citation type="submission" date="2018-10" db="EMBL/GenBank/DDBJ databases">
        <title>Genomic Encyclopedia of Archaeal and Bacterial Type Strains, Phase II (KMG-II): from individual species to whole genera.</title>
        <authorList>
            <person name="Goeker M."/>
        </authorList>
    </citation>
    <scope>NUCLEOTIDE SEQUENCE [LARGE SCALE GENOMIC DNA]</scope>
    <source>
        <strain evidence="2 3">DSM 18602</strain>
    </source>
</reference>
<dbReference type="RefSeq" id="WP_121200594.1">
    <property type="nucleotide sequence ID" value="NZ_RBKU01000001.1"/>
</dbReference>
<keyword evidence="1" id="KW-0812">Transmembrane</keyword>
<feature type="transmembrane region" description="Helical" evidence="1">
    <location>
        <begin position="218"/>
        <end position="237"/>
    </location>
</feature>